<proteinExistence type="predicted"/>
<accession>A0A290Q6I6</accession>
<evidence type="ECO:0000313" key="1">
    <source>
        <dbReference type="EMBL" id="ATC63877.1"/>
    </source>
</evidence>
<sequence length="70" mass="8148">MDGIREEYTYLAQHFPGSRPAEVEKIETEEVIFGHRTDVRNGRIFSIHILVLSDGKIREVYFDITGYFGK</sequence>
<gene>
    <name evidence="1" type="ORF">CMV30_07905</name>
</gene>
<dbReference type="Proteomes" id="UP000217265">
    <property type="component" value="Chromosome"/>
</dbReference>
<protein>
    <submittedName>
        <fullName evidence="1">Uncharacterized protein</fullName>
    </submittedName>
</protein>
<keyword evidence="2" id="KW-1185">Reference proteome</keyword>
<dbReference type="EMBL" id="CP023344">
    <property type="protein sequence ID" value="ATC63877.1"/>
    <property type="molecule type" value="Genomic_DNA"/>
</dbReference>
<evidence type="ECO:0000313" key="2">
    <source>
        <dbReference type="Proteomes" id="UP000217265"/>
    </source>
</evidence>
<organism evidence="1 2">
    <name type="scientific">Nibricoccus aquaticus</name>
    <dbReference type="NCBI Taxonomy" id="2576891"/>
    <lineage>
        <taxon>Bacteria</taxon>
        <taxon>Pseudomonadati</taxon>
        <taxon>Verrucomicrobiota</taxon>
        <taxon>Opitutia</taxon>
        <taxon>Opitutales</taxon>
        <taxon>Opitutaceae</taxon>
        <taxon>Nibricoccus</taxon>
    </lineage>
</organism>
<reference evidence="1 2" key="1">
    <citation type="submission" date="2017-09" db="EMBL/GenBank/DDBJ databases">
        <title>Complete genome sequence of Verrucomicrobial strain HZ-65, isolated from freshwater.</title>
        <authorList>
            <person name="Choi A."/>
        </authorList>
    </citation>
    <scope>NUCLEOTIDE SEQUENCE [LARGE SCALE GENOMIC DNA]</scope>
    <source>
        <strain evidence="1 2">HZ-65</strain>
    </source>
</reference>
<dbReference type="AlphaFoldDB" id="A0A290Q6I6"/>
<name>A0A290Q6I6_9BACT</name>
<dbReference type="KEGG" id="vbh:CMV30_07905"/>